<feature type="compositionally biased region" description="Polar residues" evidence="1">
    <location>
        <begin position="10"/>
        <end position="23"/>
    </location>
</feature>
<proteinExistence type="predicted"/>
<reference evidence="2 3" key="1">
    <citation type="submission" date="2014-11" db="EMBL/GenBank/DDBJ databases">
        <authorList>
            <person name="Zhu J."/>
            <person name="Qi W."/>
            <person name="Song R."/>
        </authorList>
    </citation>
    <scope>NUCLEOTIDE SEQUENCE [LARGE SCALE GENOMIC DNA]</scope>
</reference>
<keyword evidence="3" id="KW-1185">Reference proteome</keyword>
<evidence type="ECO:0000313" key="2">
    <source>
        <dbReference type="EMBL" id="CEM28786.1"/>
    </source>
</evidence>
<dbReference type="EMBL" id="CDMY01000659">
    <property type="protein sequence ID" value="CEM28786.1"/>
    <property type="molecule type" value="Genomic_DNA"/>
</dbReference>
<organism evidence="2 3">
    <name type="scientific">Vitrella brassicaformis (strain CCMP3155)</name>
    <dbReference type="NCBI Taxonomy" id="1169540"/>
    <lineage>
        <taxon>Eukaryota</taxon>
        <taxon>Sar</taxon>
        <taxon>Alveolata</taxon>
        <taxon>Colpodellida</taxon>
        <taxon>Vitrellaceae</taxon>
        <taxon>Vitrella</taxon>
    </lineage>
</organism>
<evidence type="ECO:0000256" key="1">
    <source>
        <dbReference type="SAM" id="MobiDB-lite"/>
    </source>
</evidence>
<dbReference type="Proteomes" id="UP000041254">
    <property type="component" value="Unassembled WGS sequence"/>
</dbReference>
<evidence type="ECO:0000313" key="3">
    <source>
        <dbReference type="Proteomes" id="UP000041254"/>
    </source>
</evidence>
<dbReference type="InParanoid" id="A0A0G4GGM1"/>
<feature type="region of interest" description="Disordered" evidence="1">
    <location>
        <begin position="1"/>
        <end position="25"/>
    </location>
</feature>
<name>A0A0G4GGM1_VITBC</name>
<gene>
    <name evidence="2" type="ORF">Vbra_816</name>
</gene>
<dbReference type="AlphaFoldDB" id="A0A0G4GGM1"/>
<dbReference type="VEuPathDB" id="CryptoDB:Vbra_816"/>
<accession>A0A0G4GGM1</accession>
<protein>
    <submittedName>
        <fullName evidence="2">Uncharacterized protein</fullName>
    </submittedName>
</protein>
<sequence>MRWGRHGLAVSSQTPAMPSSTRVHSPLRDGWTAAHFHPQVYVVLVAAAPVAAVPEWMEWSSSSSSRWFMWCMAMISSSCFM</sequence>